<keyword evidence="1" id="KW-0732">Signal</keyword>
<organism evidence="6 7">
    <name type="scientific">Adhaeribacter arboris</name>
    <dbReference type="NCBI Taxonomy" id="2072846"/>
    <lineage>
        <taxon>Bacteria</taxon>
        <taxon>Pseudomonadati</taxon>
        <taxon>Bacteroidota</taxon>
        <taxon>Cytophagia</taxon>
        <taxon>Cytophagales</taxon>
        <taxon>Hymenobacteraceae</taxon>
        <taxon>Adhaeribacter</taxon>
    </lineage>
</organism>
<dbReference type="SUPFAM" id="SSF141488">
    <property type="entry name" value="YdhA-like"/>
    <property type="match status" value="1"/>
</dbReference>
<evidence type="ECO:0000259" key="5">
    <source>
        <dbReference type="Pfam" id="PF09864"/>
    </source>
</evidence>
<proteinExistence type="predicted"/>
<comment type="caution">
    <text evidence="6">The sequence shown here is derived from an EMBL/GenBank/DDBJ whole genome shotgun (WGS) entry which is preliminary data.</text>
</comment>
<dbReference type="Pfam" id="PF09864">
    <property type="entry name" value="MliC"/>
    <property type="match status" value="1"/>
</dbReference>
<evidence type="ECO:0000313" key="7">
    <source>
        <dbReference type="Proteomes" id="UP000240357"/>
    </source>
</evidence>
<keyword evidence="2" id="KW-0472">Membrane</keyword>
<evidence type="ECO:0000256" key="2">
    <source>
        <dbReference type="ARBA" id="ARBA00023136"/>
    </source>
</evidence>
<evidence type="ECO:0000256" key="3">
    <source>
        <dbReference type="ARBA" id="ARBA00023139"/>
    </source>
</evidence>
<evidence type="ECO:0000256" key="4">
    <source>
        <dbReference type="ARBA" id="ARBA00023288"/>
    </source>
</evidence>
<dbReference type="InterPro" id="IPR018660">
    <property type="entry name" value="MliC"/>
</dbReference>
<dbReference type="InterPro" id="IPR036328">
    <property type="entry name" value="MliC_sf"/>
</dbReference>
<keyword evidence="7" id="KW-1185">Reference proteome</keyword>
<dbReference type="Gene3D" id="2.40.128.200">
    <property type="match status" value="1"/>
</dbReference>
<gene>
    <name evidence="6" type="ORF">AHMF7605_01535</name>
</gene>
<keyword evidence="4" id="KW-0449">Lipoprotein</keyword>
<sequence>MVVPQVIKGILKFAAGETLRYTFNNAVNTMMIHYQGETITLVGHPTGSGLKYANNPFIYTEWQDTSTCFICSGRFMVKVLSSDESIFWNIFFCCLVFLY</sequence>
<name>A0A2T2Y9V9_9BACT</name>
<dbReference type="EMBL" id="PYFT01000001">
    <property type="protein sequence ID" value="PSR52294.1"/>
    <property type="molecule type" value="Genomic_DNA"/>
</dbReference>
<reference evidence="6 7" key="1">
    <citation type="submission" date="2018-03" db="EMBL/GenBank/DDBJ databases">
        <title>Adhaeribacter sp. HMF7605 Genome sequencing and assembly.</title>
        <authorList>
            <person name="Kang H."/>
            <person name="Kang J."/>
            <person name="Cha I."/>
            <person name="Kim H."/>
            <person name="Joh K."/>
        </authorList>
    </citation>
    <scope>NUCLEOTIDE SEQUENCE [LARGE SCALE GENOMIC DNA]</scope>
    <source>
        <strain evidence="6 7">HMF7605</strain>
    </source>
</reference>
<evidence type="ECO:0000313" key="6">
    <source>
        <dbReference type="EMBL" id="PSR52294.1"/>
    </source>
</evidence>
<protein>
    <recommendedName>
        <fullName evidence="5">C-type lysozyme inhibitor domain-containing protein</fullName>
    </recommendedName>
</protein>
<feature type="domain" description="C-type lysozyme inhibitor" evidence="5">
    <location>
        <begin position="16"/>
        <end position="64"/>
    </location>
</feature>
<dbReference type="AlphaFoldDB" id="A0A2T2Y9V9"/>
<evidence type="ECO:0000256" key="1">
    <source>
        <dbReference type="ARBA" id="ARBA00022729"/>
    </source>
</evidence>
<keyword evidence="3" id="KW-0564">Palmitate</keyword>
<accession>A0A2T2Y9V9</accession>
<dbReference type="Proteomes" id="UP000240357">
    <property type="component" value="Unassembled WGS sequence"/>
</dbReference>